<gene>
    <name evidence="1" type="ORF">LCGC14_2745930</name>
</gene>
<protein>
    <submittedName>
        <fullName evidence="1">Uncharacterized protein</fullName>
    </submittedName>
</protein>
<proteinExistence type="predicted"/>
<feature type="non-terminal residue" evidence="1">
    <location>
        <position position="85"/>
    </location>
</feature>
<name>A0A0F8Z321_9ZZZZ</name>
<dbReference type="EMBL" id="LAZR01050079">
    <property type="protein sequence ID" value="KKK88162.1"/>
    <property type="molecule type" value="Genomic_DNA"/>
</dbReference>
<comment type="caution">
    <text evidence="1">The sequence shown here is derived from an EMBL/GenBank/DDBJ whole genome shotgun (WGS) entry which is preliminary data.</text>
</comment>
<organism evidence="1">
    <name type="scientific">marine sediment metagenome</name>
    <dbReference type="NCBI Taxonomy" id="412755"/>
    <lineage>
        <taxon>unclassified sequences</taxon>
        <taxon>metagenomes</taxon>
        <taxon>ecological metagenomes</taxon>
    </lineage>
</organism>
<dbReference type="AlphaFoldDB" id="A0A0F8Z321"/>
<reference evidence="1" key="1">
    <citation type="journal article" date="2015" name="Nature">
        <title>Complex archaea that bridge the gap between prokaryotes and eukaryotes.</title>
        <authorList>
            <person name="Spang A."/>
            <person name="Saw J.H."/>
            <person name="Jorgensen S.L."/>
            <person name="Zaremba-Niedzwiedzka K."/>
            <person name="Martijn J."/>
            <person name="Lind A.E."/>
            <person name="van Eijk R."/>
            <person name="Schleper C."/>
            <person name="Guy L."/>
            <person name="Ettema T.J."/>
        </authorList>
    </citation>
    <scope>NUCLEOTIDE SEQUENCE</scope>
</reference>
<sequence length="85" mass="9980">MSWANPFRPSNVTSLVVYRFREDAATLRFQVWEVQQLARREETRVERRHNLQGDAEREDMAVDAVLAHDRNDRRVVGVGKAILHH</sequence>
<evidence type="ECO:0000313" key="1">
    <source>
        <dbReference type="EMBL" id="KKK88162.1"/>
    </source>
</evidence>
<accession>A0A0F8Z321</accession>